<accession>A0A3N6N300</accession>
<dbReference type="AlphaFoldDB" id="A0A3N6N300"/>
<keyword evidence="2" id="KW-0408">Iron</keyword>
<evidence type="ECO:0000256" key="2">
    <source>
        <dbReference type="PIRSR" id="PIRSR602401-1"/>
    </source>
</evidence>
<dbReference type="GO" id="GO:0005506">
    <property type="term" value="F:iron ion binding"/>
    <property type="evidence" value="ECO:0007669"/>
    <property type="project" value="InterPro"/>
</dbReference>
<dbReference type="InterPro" id="IPR050121">
    <property type="entry name" value="Cytochrome_P450_monoxygenase"/>
</dbReference>
<dbReference type="InterPro" id="IPR036396">
    <property type="entry name" value="Cyt_P450_sf"/>
</dbReference>
<keyword evidence="4" id="KW-1185">Reference proteome</keyword>
<dbReference type="Gene3D" id="1.10.630.10">
    <property type="entry name" value="Cytochrome P450"/>
    <property type="match status" value="1"/>
</dbReference>
<dbReference type="GO" id="GO:0016705">
    <property type="term" value="F:oxidoreductase activity, acting on paired donors, with incorporation or reduction of molecular oxygen"/>
    <property type="evidence" value="ECO:0007669"/>
    <property type="project" value="InterPro"/>
</dbReference>
<dbReference type="EMBL" id="RCBY01000266">
    <property type="protein sequence ID" value="RQH27385.1"/>
    <property type="molecule type" value="Genomic_DNA"/>
</dbReference>
<comment type="similarity">
    <text evidence="1">Belongs to the cytochrome P450 family.</text>
</comment>
<dbReference type="GO" id="GO:0020037">
    <property type="term" value="F:heme binding"/>
    <property type="evidence" value="ECO:0007669"/>
    <property type="project" value="InterPro"/>
</dbReference>
<name>A0A3N6N300_9CYAN</name>
<dbReference type="InterPro" id="IPR002401">
    <property type="entry name" value="Cyt_P450_E_grp-I"/>
</dbReference>
<dbReference type="PANTHER" id="PTHR24305">
    <property type="entry name" value="CYTOCHROME P450"/>
    <property type="match status" value="1"/>
</dbReference>
<dbReference type="SUPFAM" id="SSF48264">
    <property type="entry name" value="Cytochrome P450"/>
    <property type="match status" value="1"/>
</dbReference>
<dbReference type="Pfam" id="PF00067">
    <property type="entry name" value="p450"/>
    <property type="match status" value="1"/>
</dbReference>
<evidence type="ECO:0000313" key="4">
    <source>
        <dbReference type="Proteomes" id="UP000269154"/>
    </source>
</evidence>
<evidence type="ECO:0000256" key="1">
    <source>
        <dbReference type="ARBA" id="ARBA00010617"/>
    </source>
</evidence>
<reference evidence="3 4" key="1">
    <citation type="journal article" date="2018" name="ACS Chem. Biol.">
        <title>Ketoreductase domain dysfunction expands chemodiversity: malyngamide biosynthesis in the cyanobacterium Okeania hirsuta.</title>
        <authorList>
            <person name="Moss N.A."/>
            <person name="Leao T."/>
            <person name="Rankin M."/>
            <person name="McCullough T.M."/>
            <person name="Qu P."/>
            <person name="Korobeynikov A."/>
            <person name="Smith J.L."/>
            <person name="Gerwick L."/>
            <person name="Gerwick W.H."/>
        </authorList>
    </citation>
    <scope>NUCLEOTIDE SEQUENCE [LARGE SCALE GENOMIC DNA]</scope>
    <source>
        <strain evidence="3 4">PAB10Feb10-1</strain>
    </source>
</reference>
<organism evidence="3 4">
    <name type="scientific">Okeania hirsuta</name>
    <dbReference type="NCBI Taxonomy" id="1458930"/>
    <lineage>
        <taxon>Bacteria</taxon>
        <taxon>Bacillati</taxon>
        <taxon>Cyanobacteriota</taxon>
        <taxon>Cyanophyceae</taxon>
        <taxon>Oscillatoriophycideae</taxon>
        <taxon>Oscillatoriales</taxon>
        <taxon>Microcoleaceae</taxon>
        <taxon>Okeania</taxon>
    </lineage>
</organism>
<gene>
    <name evidence="3" type="ORF">D5R40_28070</name>
</gene>
<comment type="caution">
    <text evidence="3">The sequence shown here is derived from an EMBL/GenBank/DDBJ whole genome shotgun (WGS) entry which is preliminary data.</text>
</comment>
<comment type="cofactor">
    <cofactor evidence="2">
        <name>heme</name>
        <dbReference type="ChEBI" id="CHEBI:30413"/>
    </cofactor>
</comment>
<dbReference type="PRINTS" id="PR00385">
    <property type="entry name" value="P450"/>
</dbReference>
<dbReference type="GO" id="GO:0004497">
    <property type="term" value="F:monooxygenase activity"/>
    <property type="evidence" value="ECO:0007669"/>
    <property type="project" value="InterPro"/>
</dbReference>
<feature type="binding site" description="axial binding residue" evidence="2">
    <location>
        <position position="390"/>
    </location>
    <ligand>
        <name>heme</name>
        <dbReference type="ChEBI" id="CHEBI:30413"/>
    </ligand>
    <ligandPart>
        <name>Fe</name>
        <dbReference type="ChEBI" id="CHEBI:18248"/>
    </ligandPart>
</feature>
<keyword evidence="2" id="KW-0349">Heme</keyword>
<sequence length="457" mass="51552">MTQLLGPKAPALIQLLQWVAKPLTFMEKCAEEYGDAFQVKLNYPMVFISHPKAIEEILKTNPKQFDSGMGNLFLLPLLGDSSLALLDGTLHQRQRQLLMPPFHGERMQAYGELICAIAEKVASKWVVGQPFSMRESTQEISLKVILQAVFGLEEGQRYDKLEQLLTLALESLASPSKASMLFFKFLQVDLGKWSPWGKFLRQRQEVDELLYAEIAARRQQLDSERSDILTMLLLARDEAGEPMSDRELRDELMTLLFAGHETTATALAWAFYWIHLQPEIYNKLLSELEDLGDNPDPMAVIKLPYLNAVCSETLRIYPVAIIAFSRIAKSPITIMGQTYPEGTALSPCIYLTHHREDLYPEPEKFKPERFLERQYSAYEFLPFGGSSRRCIGAAFAMFEMKLVLATILKRYSLVLAEKKTVKAVRRGVTLAPAGGVKMVMTGKCMSQTQQSPSVAAV</sequence>
<dbReference type="PRINTS" id="PR00463">
    <property type="entry name" value="EP450I"/>
</dbReference>
<evidence type="ECO:0000313" key="3">
    <source>
        <dbReference type="EMBL" id="RQH27385.1"/>
    </source>
</evidence>
<keyword evidence="2" id="KW-0479">Metal-binding</keyword>
<proteinExistence type="inferred from homology"/>
<dbReference type="PANTHER" id="PTHR24305:SF166">
    <property type="entry name" value="CYTOCHROME P450 12A4, MITOCHONDRIAL-RELATED"/>
    <property type="match status" value="1"/>
</dbReference>
<dbReference type="CDD" id="cd11053">
    <property type="entry name" value="CYP110-like"/>
    <property type="match status" value="1"/>
</dbReference>
<dbReference type="Proteomes" id="UP000269154">
    <property type="component" value="Unassembled WGS sequence"/>
</dbReference>
<dbReference type="RefSeq" id="WP_124147274.1">
    <property type="nucleotide sequence ID" value="NZ_CAWOKI010000251.1"/>
</dbReference>
<dbReference type="InterPro" id="IPR001128">
    <property type="entry name" value="Cyt_P450"/>
</dbReference>
<protein>
    <submittedName>
        <fullName evidence="3">Cytochrome P450</fullName>
    </submittedName>
</protein>
<dbReference type="OrthoDB" id="446280at2"/>